<name>A0A645HWY9_9ZZZZ</name>
<comment type="caution">
    <text evidence="1">The sequence shown here is derived from an EMBL/GenBank/DDBJ whole genome shotgun (WGS) entry which is preliminary data.</text>
</comment>
<accession>A0A645HWY9</accession>
<organism evidence="1">
    <name type="scientific">bioreactor metagenome</name>
    <dbReference type="NCBI Taxonomy" id="1076179"/>
    <lineage>
        <taxon>unclassified sequences</taxon>
        <taxon>metagenomes</taxon>
        <taxon>ecological metagenomes</taxon>
    </lineage>
</organism>
<reference evidence="1" key="1">
    <citation type="submission" date="2019-08" db="EMBL/GenBank/DDBJ databases">
        <authorList>
            <person name="Kucharzyk K."/>
            <person name="Murdoch R.W."/>
            <person name="Higgins S."/>
            <person name="Loffler F."/>
        </authorList>
    </citation>
    <scope>NUCLEOTIDE SEQUENCE</scope>
</reference>
<protein>
    <submittedName>
        <fullName evidence="1">Uncharacterized protein</fullName>
    </submittedName>
</protein>
<dbReference type="EMBL" id="VSSQ01101296">
    <property type="protein sequence ID" value="MPN43106.1"/>
    <property type="molecule type" value="Genomic_DNA"/>
</dbReference>
<evidence type="ECO:0000313" key="1">
    <source>
        <dbReference type="EMBL" id="MPN43106.1"/>
    </source>
</evidence>
<sequence length="163" mass="17193">MGVIVIGPAVDGEHTGGIADSQHLLSRELPVDIARQRCQIGKAGNMLLSVENRLLQMGNAPALGNVELKQLRQLRRGLSGGGILPGAEGREQFPRLVEREVAVHHGGKAHTANGGQRYAVLPPHILRQIPITVPQAAPYFLQRIGPATVFIGAFPVVAAGGDG</sequence>
<dbReference type="AlphaFoldDB" id="A0A645HWY9"/>
<gene>
    <name evidence="1" type="ORF">SDC9_190665</name>
</gene>
<proteinExistence type="predicted"/>